<comment type="caution">
    <text evidence="5">The sequence shown here is derived from an EMBL/GenBank/DDBJ whole genome shotgun (WGS) entry which is preliminary data.</text>
</comment>
<organism evidence="5 6">
    <name type="scientific">Chitinimonas prasina</name>
    <dbReference type="NCBI Taxonomy" id="1434937"/>
    <lineage>
        <taxon>Bacteria</taxon>
        <taxon>Pseudomonadati</taxon>
        <taxon>Pseudomonadota</taxon>
        <taxon>Betaproteobacteria</taxon>
        <taxon>Neisseriales</taxon>
        <taxon>Chitinibacteraceae</taxon>
        <taxon>Chitinimonas</taxon>
    </lineage>
</organism>
<dbReference type="Pfam" id="PF25800">
    <property type="entry name" value="FimV_N"/>
    <property type="match status" value="1"/>
</dbReference>
<feature type="chain" id="PRO_5046730694" description="FimV N-terminal domain-containing protein" evidence="3">
    <location>
        <begin position="29"/>
        <end position="726"/>
    </location>
</feature>
<gene>
    <name evidence="5" type="ORF">GCM10007907_16220</name>
</gene>
<dbReference type="InterPro" id="IPR057840">
    <property type="entry name" value="FimV_N"/>
</dbReference>
<dbReference type="RefSeq" id="WP_284195966.1">
    <property type="nucleotide sequence ID" value="NZ_BSOG01000002.1"/>
</dbReference>
<feature type="region of interest" description="Disordered" evidence="2">
    <location>
        <begin position="123"/>
        <end position="154"/>
    </location>
</feature>
<accession>A0ABQ5YED8</accession>
<reference evidence="6" key="1">
    <citation type="journal article" date="2019" name="Int. J. Syst. Evol. Microbiol.">
        <title>The Global Catalogue of Microorganisms (GCM) 10K type strain sequencing project: providing services to taxonomists for standard genome sequencing and annotation.</title>
        <authorList>
            <consortium name="The Broad Institute Genomics Platform"/>
            <consortium name="The Broad Institute Genome Sequencing Center for Infectious Disease"/>
            <person name="Wu L."/>
            <person name="Ma J."/>
        </authorList>
    </citation>
    <scope>NUCLEOTIDE SEQUENCE [LARGE SCALE GENOMIC DNA]</scope>
    <source>
        <strain evidence="6">NBRC 110044</strain>
    </source>
</reference>
<feature type="region of interest" description="Disordered" evidence="2">
    <location>
        <begin position="437"/>
        <end position="507"/>
    </location>
</feature>
<protein>
    <recommendedName>
        <fullName evidence="4">FimV N-terminal domain-containing protein</fullName>
    </recommendedName>
</protein>
<evidence type="ECO:0000256" key="3">
    <source>
        <dbReference type="SAM" id="SignalP"/>
    </source>
</evidence>
<dbReference type="EMBL" id="BSOG01000002">
    <property type="protein sequence ID" value="GLR12832.1"/>
    <property type="molecule type" value="Genomic_DNA"/>
</dbReference>
<evidence type="ECO:0000313" key="6">
    <source>
        <dbReference type="Proteomes" id="UP001156706"/>
    </source>
</evidence>
<evidence type="ECO:0000259" key="4">
    <source>
        <dbReference type="Pfam" id="PF25800"/>
    </source>
</evidence>
<evidence type="ECO:0000256" key="1">
    <source>
        <dbReference type="SAM" id="Coils"/>
    </source>
</evidence>
<feature type="compositionally biased region" description="Pro residues" evidence="2">
    <location>
        <begin position="625"/>
        <end position="639"/>
    </location>
</feature>
<feature type="compositionally biased region" description="Low complexity" evidence="2">
    <location>
        <begin position="135"/>
        <end position="150"/>
    </location>
</feature>
<dbReference type="Proteomes" id="UP001156706">
    <property type="component" value="Unassembled WGS sequence"/>
</dbReference>
<feature type="domain" description="FimV N-terminal" evidence="4">
    <location>
        <begin position="30"/>
        <end position="131"/>
    </location>
</feature>
<feature type="coiled-coil region" evidence="1">
    <location>
        <begin position="348"/>
        <end position="385"/>
    </location>
</feature>
<keyword evidence="6" id="KW-1185">Reference proteome</keyword>
<keyword evidence="1" id="KW-0175">Coiled coil</keyword>
<evidence type="ECO:0000256" key="2">
    <source>
        <dbReference type="SAM" id="MobiDB-lite"/>
    </source>
</evidence>
<evidence type="ECO:0000313" key="5">
    <source>
        <dbReference type="EMBL" id="GLR12832.1"/>
    </source>
</evidence>
<proteinExistence type="predicted"/>
<feature type="signal peptide" evidence="3">
    <location>
        <begin position="1"/>
        <end position="28"/>
    </location>
</feature>
<feature type="region of interest" description="Disordered" evidence="2">
    <location>
        <begin position="620"/>
        <end position="640"/>
    </location>
</feature>
<sequence length="726" mass="78164">MQALLPKLVRTRPNRLCLALLLALPAQAASLGELQLGSQLGQLLDARIRVQALSEEHVGLDCIEAALREGGETGPAHRTLLDFVPDRQGGGWIVISSTGALNEPLVWLSLRLRCSTGPQIKRDYTLLLDPPPRETSTTSLPQPTPSSIQPTSPPAILPLAGRARFTTATAAAPANSLYGMARQRYPRQPDARRYFIATARALNPDLPVNGEAALPPDFDFKPPPPLQPQANPLAEAQGAWTVQPGESFFNIVRRLYPDQPAEKKALVAAMRKLNPQLPRDGEKPLPAGMQLKLPEALDALPANAQLAVPAPSSTPAATASPISNDRFVISGTPARPVPGQTPEQTAMLARENELLEQSAEQVARLREAQDRIDKLDKRLAWLVDELDERDRAHAAALAEQRKGEWRQLAGAGLLGVSLSGLLALGLMWMSRRKPSSSGEAERLAAAINGTEPPSRNAGRHMSAGEHNQAAGERNFDFGDGLDDETARPGMQTARRRSEYAHSPGSDSSHDVDVFVLNSTASEAAVLAAHGQLDQAISLLEEAITAHPTSLVNWMQLLEILHGHRLADKFVMLARQFRQRFASEALWSKVRIMGAELMPEEALFSANSEAATDMLHQVLDADAPPGTLPPPKPAPRPQPLPDLVFELGQAETDTRPPEPLHLINVPPLGGSTDTDTAPDSPLEQARLLIGAGEREAGAALLEHVLTHGTQDEKLAAAELLVKLTSPS</sequence>
<keyword evidence="3" id="KW-0732">Signal</keyword>
<name>A0ABQ5YED8_9NEIS</name>